<dbReference type="RefSeq" id="WP_130477427.1">
    <property type="nucleotide sequence ID" value="NZ_SFCC01000011.1"/>
</dbReference>
<dbReference type="AlphaFoldDB" id="A0A4V2ELI6"/>
<dbReference type="Pfam" id="PF06445">
    <property type="entry name" value="GyrI-like"/>
    <property type="match status" value="1"/>
</dbReference>
<gene>
    <name evidence="2" type="ORF">EWH70_22310</name>
</gene>
<dbReference type="OrthoDB" id="64208at2"/>
<keyword evidence="3" id="KW-1185">Reference proteome</keyword>
<dbReference type="SUPFAM" id="SSF55136">
    <property type="entry name" value="Probable bacterial effector-binding domain"/>
    <property type="match status" value="1"/>
</dbReference>
<evidence type="ECO:0000313" key="2">
    <source>
        <dbReference type="EMBL" id="RZQ61695.1"/>
    </source>
</evidence>
<protein>
    <submittedName>
        <fullName evidence="2">AraC family transcriptional regulator</fullName>
    </submittedName>
</protein>
<dbReference type="Gene3D" id="3.20.80.10">
    <property type="entry name" value="Regulatory factor, effector binding domain"/>
    <property type="match status" value="1"/>
</dbReference>
<dbReference type="InterPro" id="IPR011256">
    <property type="entry name" value="Reg_factor_effector_dom_sf"/>
</dbReference>
<comment type="caution">
    <text evidence="2">The sequence shown here is derived from an EMBL/GenBank/DDBJ whole genome shotgun (WGS) entry which is preliminary data.</text>
</comment>
<accession>A0A4V2ELI6</accession>
<dbReference type="EMBL" id="SFCC01000011">
    <property type="protein sequence ID" value="RZQ61695.1"/>
    <property type="molecule type" value="Genomic_DNA"/>
</dbReference>
<dbReference type="InterPro" id="IPR029442">
    <property type="entry name" value="GyrI-like"/>
</dbReference>
<feature type="domain" description="AraC effector-binding" evidence="1">
    <location>
        <begin position="3"/>
        <end position="163"/>
    </location>
</feature>
<reference evidence="2 3" key="1">
    <citation type="submission" date="2019-02" db="EMBL/GenBank/DDBJ databases">
        <title>Draft genome sequence of Amycolatopsis sp. 8-3EHSu isolated from roots of Suaeda maritima.</title>
        <authorList>
            <person name="Duangmal K."/>
            <person name="Chantavorakit T."/>
        </authorList>
    </citation>
    <scope>NUCLEOTIDE SEQUENCE [LARGE SCALE GENOMIC DNA]</scope>
    <source>
        <strain evidence="2 3">8-3EHSu</strain>
    </source>
</reference>
<dbReference type="SMART" id="SM00871">
    <property type="entry name" value="AraC_E_bind"/>
    <property type="match status" value="1"/>
</dbReference>
<organism evidence="2 3">
    <name type="scientific">Amycolatopsis suaedae</name>
    <dbReference type="NCBI Taxonomy" id="2510978"/>
    <lineage>
        <taxon>Bacteria</taxon>
        <taxon>Bacillati</taxon>
        <taxon>Actinomycetota</taxon>
        <taxon>Actinomycetes</taxon>
        <taxon>Pseudonocardiales</taxon>
        <taxon>Pseudonocardiaceae</taxon>
        <taxon>Amycolatopsis</taxon>
    </lineage>
</organism>
<proteinExistence type="predicted"/>
<dbReference type="InterPro" id="IPR010499">
    <property type="entry name" value="AraC_E-bd"/>
</dbReference>
<sequence length="168" mass="18574">MPNEPTIVDRPEQPYVAIEGTVGLTTFGEIADRLPEVFAFLGRRGIAPAGPPFFRYLEIDMETHLVVQAGVPVAEPLDGEGDLLAAALPSGRYVSYVHTGHPDQLFDVTDRVLGWADQEGLTWDRIPGEDGERWGCRLEILHTDPAQEPDLDKWVTELAFRLTPAQPS</sequence>
<evidence type="ECO:0000259" key="1">
    <source>
        <dbReference type="SMART" id="SM00871"/>
    </source>
</evidence>
<evidence type="ECO:0000313" key="3">
    <source>
        <dbReference type="Proteomes" id="UP000292003"/>
    </source>
</evidence>
<dbReference type="Proteomes" id="UP000292003">
    <property type="component" value="Unassembled WGS sequence"/>
</dbReference>
<name>A0A4V2ELI6_9PSEU</name>